<accession>A0A5D0I791</accession>
<dbReference type="PANTHER" id="PTHR10859:SF91">
    <property type="entry name" value="DOLICHYL-PHOSPHATE BETA-GLUCOSYLTRANSFERASE"/>
    <property type="match status" value="1"/>
</dbReference>
<comment type="caution">
    <text evidence="2">The sequence shown here is derived from an EMBL/GenBank/DDBJ whole genome shotgun (WGS) entry which is preliminary data.</text>
</comment>
<dbReference type="GO" id="GO:0006487">
    <property type="term" value="P:protein N-linked glycosylation"/>
    <property type="evidence" value="ECO:0007669"/>
    <property type="project" value="TreeGrafter"/>
</dbReference>
<evidence type="ECO:0000313" key="3">
    <source>
        <dbReference type="Proteomes" id="UP000323930"/>
    </source>
</evidence>
<dbReference type="InterPro" id="IPR029044">
    <property type="entry name" value="Nucleotide-diphossugar_trans"/>
</dbReference>
<dbReference type="EMBL" id="VSDQ01000577">
    <property type="protein sequence ID" value="TYA78730.1"/>
    <property type="molecule type" value="Genomic_DNA"/>
</dbReference>
<dbReference type="Gene3D" id="3.90.550.10">
    <property type="entry name" value="Spore Coat Polysaccharide Biosynthesis Protein SpsA, Chain A"/>
    <property type="match status" value="1"/>
</dbReference>
<keyword evidence="2" id="KW-0808">Transferase</keyword>
<dbReference type="Pfam" id="PF00535">
    <property type="entry name" value="Glycos_transf_2"/>
    <property type="match status" value="1"/>
</dbReference>
<dbReference type="Proteomes" id="UP000323930">
    <property type="component" value="Unassembled WGS sequence"/>
</dbReference>
<evidence type="ECO:0000313" key="2">
    <source>
        <dbReference type="EMBL" id="TYA78730.1"/>
    </source>
</evidence>
<evidence type="ECO:0000259" key="1">
    <source>
        <dbReference type="Pfam" id="PF00535"/>
    </source>
</evidence>
<organism evidence="2 3">
    <name type="scientific">Seonamhaeicola marinus</name>
    <dbReference type="NCBI Taxonomy" id="1912246"/>
    <lineage>
        <taxon>Bacteria</taxon>
        <taxon>Pseudomonadati</taxon>
        <taxon>Bacteroidota</taxon>
        <taxon>Flavobacteriia</taxon>
        <taxon>Flavobacteriales</taxon>
        <taxon>Flavobacteriaceae</taxon>
    </lineage>
</organism>
<gene>
    <name evidence="2" type="ORF">FUA24_10280</name>
</gene>
<dbReference type="InterPro" id="IPR001173">
    <property type="entry name" value="Glyco_trans_2-like"/>
</dbReference>
<dbReference type="OrthoDB" id="952827at2"/>
<proteinExistence type="predicted"/>
<dbReference type="GO" id="GO:0016740">
    <property type="term" value="F:transferase activity"/>
    <property type="evidence" value="ECO:0007669"/>
    <property type="project" value="UniProtKB-KW"/>
</dbReference>
<protein>
    <submittedName>
        <fullName evidence="2">Glycosyltransferase</fullName>
    </submittedName>
</protein>
<dbReference type="RefSeq" id="WP_148542025.1">
    <property type="nucleotide sequence ID" value="NZ_VSDQ01000577.1"/>
</dbReference>
<name>A0A5D0I791_9FLAO</name>
<dbReference type="SUPFAM" id="SSF53448">
    <property type="entry name" value="Nucleotide-diphospho-sugar transferases"/>
    <property type="match status" value="1"/>
</dbReference>
<feature type="domain" description="Glycosyltransferase 2-like" evidence="1">
    <location>
        <begin position="12"/>
        <end position="181"/>
    </location>
</feature>
<dbReference type="PANTHER" id="PTHR10859">
    <property type="entry name" value="GLYCOSYL TRANSFERASE"/>
    <property type="match status" value="1"/>
</dbReference>
<keyword evidence="3" id="KW-1185">Reference proteome</keyword>
<sequence length="272" mass="32057">MLGYNRQNRLVIIIPCFNESQRIHKDAFIEFLRNNEECIIVFSNDGSTDNTLEVLTEIKTCFSDNVIIYNLESNKGKAEAIREAVLHCKTLDLEFNKIAYIDADLSVKLKECLKIAKKVKKDNFLAFGSRILKIDTRIQRKSFRHYTGRLLATITSNILKFPVYDTQCGCKVFTKKLAYEVFEDKFISKWLFDIELFLRIREAYSKEILIQRSKEVPLKSWLDTDGSKVKLNYFFKLCLDIYRINKRYNDKNKQKQLSSNSRYLSIFSKRFP</sequence>
<dbReference type="AlphaFoldDB" id="A0A5D0I791"/>
<reference evidence="2 3" key="1">
    <citation type="submission" date="2019-08" db="EMBL/GenBank/DDBJ databases">
        <title>Seonamhaeicola sediminis sp. nov., isolated from marine sediment.</title>
        <authorList>
            <person name="Cao W.R."/>
        </authorList>
    </citation>
    <scope>NUCLEOTIDE SEQUENCE [LARGE SCALE GENOMIC DNA]</scope>
    <source>
        <strain evidence="2 3">B011</strain>
    </source>
</reference>